<accession>A0ABQ4ZN28</accession>
<dbReference type="Proteomes" id="UP001151760">
    <property type="component" value="Unassembled WGS sequence"/>
</dbReference>
<dbReference type="EMBL" id="BQNB010011522">
    <property type="protein sequence ID" value="GJS91648.1"/>
    <property type="molecule type" value="Genomic_DNA"/>
</dbReference>
<evidence type="ECO:0000313" key="1">
    <source>
        <dbReference type="EMBL" id="GJS91648.1"/>
    </source>
</evidence>
<protein>
    <submittedName>
        <fullName evidence="1">Uncharacterized protein</fullName>
    </submittedName>
</protein>
<keyword evidence="2" id="KW-1185">Reference proteome</keyword>
<comment type="caution">
    <text evidence="1">The sequence shown here is derived from an EMBL/GenBank/DDBJ whole genome shotgun (WGS) entry which is preliminary data.</text>
</comment>
<name>A0ABQ4ZN28_9ASTR</name>
<reference evidence="1" key="1">
    <citation type="journal article" date="2022" name="Int. J. Mol. Sci.">
        <title>Draft Genome of Tanacetum Coccineum: Genomic Comparison of Closely Related Tanacetum-Family Plants.</title>
        <authorList>
            <person name="Yamashiro T."/>
            <person name="Shiraishi A."/>
            <person name="Nakayama K."/>
            <person name="Satake H."/>
        </authorList>
    </citation>
    <scope>NUCLEOTIDE SEQUENCE</scope>
</reference>
<gene>
    <name evidence="1" type="ORF">Tco_0774284</name>
</gene>
<sequence>MGLQNASSDQCISISNISHAYHFSTAIVSSISNINLRRLYSQQIGSQITDNSRKGVGFVSYNVVPPPHIGLFSPPTLDLPNFSLEEFQKPEFEGYGPKTSKSVSEDIANKVRESADASLVEELMSDDKSQTPREIREIGIIKSSLQFTSKGKGWYLGIITRVKTQKQINAMFDSGSSRHMTTTCPISQTSRDFDGGYVTLREELKEENYCKEHS</sequence>
<proteinExistence type="predicted"/>
<evidence type="ECO:0000313" key="2">
    <source>
        <dbReference type="Proteomes" id="UP001151760"/>
    </source>
</evidence>
<organism evidence="1 2">
    <name type="scientific">Tanacetum coccineum</name>
    <dbReference type="NCBI Taxonomy" id="301880"/>
    <lineage>
        <taxon>Eukaryota</taxon>
        <taxon>Viridiplantae</taxon>
        <taxon>Streptophyta</taxon>
        <taxon>Embryophyta</taxon>
        <taxon>Tracheophyta</taxon>
        <taxon>Spermatophyta</taxon>
        <taxon>Magnoliopsida</taxon>
        <taxon>eudicotyledons</taxon>
        <taxon>Gunneridae</taxon>
        <taxon>Pentapetalae</taxon>
        <taxon>asterids</taxon>
        <taxon>campanulids</taxon>
        <taxon>Asterales</taxon>
        <taxon>Asteraceae</taxon>
        <taxon>Asteroideae</taxon>
        <taxon>Anthemideae</taxon>
        <taxon>Anthemidinae</taxon>
        <taxon>Tanacetum</taxon>
    </lineage>
</organism>
<reference evidence="1" key="2">
    <citation type="submission" date="2022-01" db="EMBL/GenBank/DDBJ databases">
        <authorList>
            <person name="Yamashiro T."/>
            <person name="Shiraishi A."/>
            <person name="Satake H."/>
            <person name="Nakayama K."/>
        </authorList>
    </citation>
    <scope>NUCLEOTIDE SEQUENCE</scope>
</reference>